<evidence type="ECO:0000313" key="3">
    <source>
        <dbReference type="EMBL" id="WIX80255.1"/>
    </source>
</evidence>
<gene>
    <name evidence="3" type="ORF">QRX50_05560</name>
</gene>
<dbReference type="SUPFAM" id="SSF54909">
    <property type="entry name" value="Dimeric alpha+beta barrel"/>
    <property type="match status" value="1"/>
</dbReference>
<comment type="similarity">
    <text evidence="1">Belongs to the YciI family.</text>
</comment>
<dbReference type="Gene3D" id="3.30.70.1060">
    <property type="entry name" value="Dimeric alpha+beta barrel"/>
    <property type="match status" value="1"/>
</dbReference>
<proteinExistence type="inferred from homology"/>
<dbReference type="InterPro" id="IPR005545">
    <property type="entry name" value="YCII"/>
</dbReference>
<evidence type="ECO:0000256" key="1">
    <source>
        <dbReference type="ARBA" id="ARBA00007689"/>
    </source>
</evidence>
<dbReference type="Pfam" id="PF03795">
    <property type="entry name" value="YCII"/>
    <property type="match status" value="1"/>
</dbReference>
<dbReference type="InterPro" id="IPR011008">
    <property type="entry name" value="Dimeric_a/b-barrel"/>
</dbReference>
<feature type="domain" description="YCII-related" evidence="2">
    <location>
        <begin position="1"/>
        <end position="111"/>
    </location>
</feature>
<dbReference type="KEGG" id="acab:QRX50_05560"/>
<sequence>MKYLLTLHMTPALWDTLPDDAKQDVYDGHDAFMKNNAAEIVETKALAEPGESTTVRVRDGKAQHETGLLNGSDTFFCGYYVVDVPTKTRAIELAAQIPDAKHTAVEVRPVVHEA</sequence>
<name>A0A9Y2IH53_9PSEU</name>
<reference evidence="3 4" key="1">
    <citation type="submission" date="2023-06" db="EMBL/GenBank/DDBJ databases">
        <authorList>
            <person name="Oyuntsetseg B."/>
            <person name="Kim S.B."/>
        </authorList>
    </citation>
    <scope>NUCLEOTIDE SEQUENCE [LARGE SCALE GENOMIC DNA]</scope>
    <source>
        <strain evidence="3 4">2-15</strain>
    </source>
</reference>
<evidence type="ECO:0000313" key="4">
    <source>
        <dbReference type="Proteomes" id="UP001236014"/>
    </source>
</evidence>
<dbReference type="AlphaFoldDB" id="A0A9Y2IH53"/>
<accession>A0A9Y2IH53</accession>
<dbReference type="EMBL" id="CP127294">
    <property type="protein sequence ID" value="WIX80255.1"/>
    <property type="molecule type" value="Genomic_DNA"/>
</dbReference>
<dbReference type="RefSeq" id="WP_285970890.1">
    <property type="nucleotide sequence ID" value="NZ_CP127294.1"/>
</dbReference>
<protein>
    <submittedName>
        <fullName evidence="3">YciI family protein</fullName>
    </submittedName>
</protein>
<keyword evidence="4" id="KW-1185">Reference proteome</keyword>
<organism evidence="3 4">
    <name type="scientific">Amycolatopsis carbonis</name>
    <dbReference type="NCBI Taxonomy" id="715471"/>
    <lineage>
        <taxon>Bacteria</taxon>
        <taxon>Bacillati</taxon>
        <taxon>Actinomycetota</taxon>
        <taxon>Actinomycetes</taxon>
        <taxon>Pseudonocardiales</taxon>
        <taxon>Pseudonocardiaceae</taxon>
        <taxon>Amycolatopsis</taxon>
    </lineage>
</organism>
<evidence type="ECO:0000259" key="2">
    <source>
        <dbReference type="Pfam" id="PF03795"/>
    </source>
</evidence>
<dbReference type="Proteomes" id="UP001236014">
    <property type="component" value="Chromosome"/>
</dbReference>